<accession>A0A4Y8MJK7</accession>
<dbReference type="GeneID" id="97309474"/>
<evidence type="ECO:0000313" key="1">
    <source>
        <dbReference type="EMBL" id="TFE37639.1"/>
    </source>
</evidence>
<proteinExistence type="predicted"/>
<gene>
    <name evidence="1" type="ORF">E2553_40225</name>
</gene>
<comment type="caution">
    <text evidence="1">The sequence shown here is derived from an EMBL/GenBank/DDBJ whole genome shotgun (WGS) entry which is preliminary data.</text>
</comment>
<dbReference type="Proteomes" id="UP000297385">
    <property type="component" value="Unassembled WGS sequence"/>
</dbReference>
<dbReference type="RefSeq" id="WP_134466161.1">
    <property type="nucleotide sequence ID" value="NZ_JBHMFL010000152.1"/>
</dbReference>
<organism evidence="1 2">
    <name type="scientific">Paraburkholderia dipogonis</name>
    <dbReference type="NCBI Taxonomy" id="1211383"/>
    <lineage>
        <taxon>Bacteria</taxon>
        <taxon>Pseudomonadati</taxon>
        <taxon>Pseudomonadota</taxon>
        <taxon>Betaproteobacteria</taxon>
        <taxon>Burkholderiales</taxon>
        <taxon>Burkholderiaceae</taxon>
        <taxon>Paraburkholderia</taxon>
    </lineage>
</organism>
<reference evidence="1 2" key="1">
    <citation type="submission" date="2019-03" db="EMBL/GenBank/DDBJ databases">
        <title>Complete Genome Sequence of Paraburkholderia dipogonis ICMP 19430T, a Nitrogen-fixing Symbiont of the South African Invasive Legume Dipogon lignosus in New Zealand.</title>
        <authorList>
            <person name="De Meyer S.E."/>
        </authorList>
    </citation>
    <scope>NUCLEOTIDE SEQUENCE [LARGE SCALE GENOMIC DNA]</scope>
    <source>
        <strain evidence="1 2">ICMP 19430</strain>
    </source>
</reference>
<sequence>MPVSKKRRKLANASAEQATKKRLLKSPLARAEADRIVLHIRVGLQAIRSGHRDETALLNLQSAILLTEMLTAEGRGALSLDMIRDTGRRIVLLLEEGKDTEPWSVSAALCDSLTAIVNEYDRMLHQVPLQAVLAATGRLERLEEEDPQYFRCIRDNPARSAD</sequence>
<dbReference type="AlphaFoldDB" id="A0A4Y8MJK7"/>
<evidence type="ECO:0000313" key="2">
    <source>
        <dbReference type="Proteomes" id="UP000297385"/>
    </source>
</evidence>
<protein>
    <recommendedName>
        <fullName evidence="3">Fis family transcriptional regulator</fullName>
    </recommendedName>
</protein>
<evidence type="ECO:0008006" key="3">
    <source>
        <dbReference type="Google" id="ProtNLM"/>
    </source>
</evidence>
<name>A0A4Y8MJK7_9BURK</name>
<dbReference type="EMBL" id="SNVI01000005">
    <property type="protein sequence ID" value="TFE37639.1"/>
    <property type="molecule type" value="Genomic_DNA"/>
</dbReference>